<evidence type="ECO:0000313" key="9">
    <source>
        <dbReference type="Proteomes" id="UP001141552"/>
    </source>
</evidence>
<evidence type="ECO:0000259" key="6">
    <source>
        <dbReference type="Pfam" id="PF23347"/>
    </source>
</evidence>
<evidence type="ECO:0000259" key="4">
    <source>
        <dbReference type="Pfam" id="PF11715"/>
    </source>
</evidence>
<proteinExistence type="predicted"/>
<dbReference type="PANTHER" id="PTHR21286">
    <property type="entry name" value="NUCLEAR PORE COMPLEX PROTEIN NUP160"/>
    <property type="match status" value="1"/>
</dbReference>
<evidence type="ECO:0000259" key="5">
    <source>
        <dbReference type="Pfam" id="PF17238"/>
    </source>
</evidence>
<dbReference type="InterPro" id="IPR056536">
    <property type="entry name" value="TPR_NUP160_C"/>
</dbReference>
<gene>
    <name evidence="8" type="ORF">Tsubulata_025329</name>
</gene>
<keyword evidence="3" id="KW-0539">Nucleus</keyword>
<protein>
    <recommendedName>
        <fullName evidence="10">Nuclear pore complex protein NUP160 domain-containing protein</fullName>
    </recommendedName>
</protein>
<name>A0A9Q0FE21_9ROSI</name>
<evidence type="ECO:0008006" key="10">
    <source>
        <dbReference type="Google" id="ProtNLM"/>
    </source>
</evidence>
<feature type="domain" description="Nucleoporin Nup120/160 beta-propeller" evidence="4">
    <location>
        <begin position="66"/>
        <end position="562"/>
    </location>
</feature>
<dbReference type="InterPro" id="IPR021717">
    <property type="entry name" value="Nucleoporin_Nup160"/>
</dbReference>
<dbReference type="Pfam" id="PF23347">
    <property type="entry name" value="TPR_Nup160_C"/>
    <property type="match status" value="1"/>
</dbReference>
<dbReference type="Proteomes" id="UP001141552">
    <property type="component" value="Unassembled WGS sequence"/>
</dbReference>
<accession>A0A9Q0FE21</accession>
<dbReference type="OrthoDB" id="67716at2759"/>
<reference evidence="8" key="2">
    <citation type="journal article" date="2023" name="Plants (Basel)">
        <title>Annotation of the Turnera subulata (Passifloraceae) Draft Genome Reveals the S-Locus Evolved after the Divergence of Turneroideae from Passifloroideae in a Stepwise Manner.</title>
        <authorList>
            <person name="Henning P.M."/>
            <person name="Roalson E.H."/>
            <person name="Mir W."/>
            <person name="McCubbin A.G."/>
            <person name="Shore J.S."/>
        </authorList>
    </citation>
    <scope>NUCLEOTIDE SEQUENCE</scope>
    <source>
        <strain evidence="8">F60SS</strain>
    </source>
</reference>
<dbReference type="PANTHER" id="PTHR21286:SF0">
    <property type="entry name" value="NUCLEAR PORE COMPLEX PROTEIN NUP160"/>
    <property type="match status" value="1"/>
</dbReference>
<organism evidence="8 9">
    <name type="scientific">Turnera subulata</name>
    <dbReference type="NCBI Taxonomy" id="218843"/>
    <lineage>
        <taxon>Eukaryota</taxon>
        <taxon>Viridiplantae</taxon>
        <taxon>Streptophyta</taxon>
        <taxon>Embryophyta</taxon>
        <taxon>Tracheophyta</taxon>
        <taxon>Spermatophyta</taxon>
        <taxon>Magnoliopsida</taxon>
        <taxon>eudicotyledons</taxon>
        <taxon>Gunneridae</taxon>
        <taxon>Pentapetalae</taxon>
        <taxon>rosids</taxon>
        <taxon>fabids</taxon>
        <taxon>Malpighiales</taxon>
        <taxon>Passifloraceae</taxon>
        <taxon>Turnera</taxon>
    </lineage>
</organism>
<dbReference type="Pfam" id="PF17238">
    <property type="entry name" value="NUP160_helical_2"/>
    <property type="match status" value="1"/>
</dbReference>
<dbReference type="InterPro" id="IPR035192">
    <property type="entry name" value="NUP160_hel_plant"/>
</dbReference>
<dbReference type="InterPro" id="IPR036322">
    <property type="entry name" value="WD40_repeat_dom_sf"/>
</dbReference>
<dbReference type="InterPro" id="IPR056535">
    <property type="entry name" value="TPR_NUP160_M"/>
</dbReference>
<keyword evidence="9" id="KW-1185">Reference proteome</keyword>
<dbReference type="GO" id="GO:0017056">
    <property type="term" value="F:structural constituent of nuclear pore"/>
    <property type="evidence" value="ECO:0007669"/>
    <property type="project" value="TreeGrafter"/>
</dbReference>
<dbReference type="EMBL" id="JAKUCV010005792">
    <property type="protein sequence ID" value="KAJ4829819.1"/>
    <property type="molecule type" value="Genomic_DNA"/>
</dbReference>
<dbReference type="SUPFAM" id="SSF50978">
    <property type="entry name" value="WD40 repeat-like"/>
    <property type="match status" value="1"/>
</dbReference>
<evidence type="ECO:0000259" key="7">
    <source>
        <dbReference type="Pfam" id="PF23354"/>
    </source>
</evidence>
<comment type="caution">
    <text evidence="8">The sequence shown here is derived from an EMBL/GenBank/DDBJ whole genome shotgun (WGS) entry which is preliminary data.</text>
</comment>
<comment type="subcellular location">
    <subcellularLocation>
        <location evidence="1">Nucleus</location>
    </subcellularLocation>
</comment>
<evidence type="ECO:0000256" key="1">
    <source>
        <dbReference type="ARBA" id="ARBA00004123"/>
    </source>
</evidence>
<dbReference type="Pfam" id="PF23354">
    <property type="entry name" value="TPR_NUP160_120_M"/>
    <property type="match status" value="1"/>
</dbReference>
<evidence type="ECO:0000313" key="8">
    <source>
        <dbReference type="EMBL" id="KAJ4829819.1"/>
    </source>
</evidence>
<evidence type="ECO:0000256" key="3">
    <source>
        <dbReference type="ARBA" id="ARBA00023242"/>
    </source>
</evidence>
<evidence type="ECO:0000256" key="2">
    <source>
        <dbReference type="ARBA" id="ARBA00022448"/>
    </source>
</evidence>
<dbReference type="GO" id="GO:0005643">
    <property type="term" value="C:nuclear pore"/>
    <property type="evidence" value="ECO:0007669"/>
    <property type="project" value="TreeGrafter"/>
</dbReference>
<feature type="domain" description="NUP160 helical" evidence="5">
    <location>
        <begin position="579"/>
        <end position="771"/>
    </location>
</feature>
<sequence>MGTPVRPAVVGTELPIIGCSDSPKWIHLSLPHPPPHYNQLPAAAITNHPQDCASSSCYLTGDPPLTFIWRIHKANPHSLELLQLSSSPRNQFPTTGLRLTFPHPLFPFAAVTSSSSSTNSYYLLYAVTASGIAYLLKLPRHLSSYTSLAAFPPDDITHFDLQSHWHSNNANANAAAAAEPPPITSVAATSGCLVVGWNDGSVFSFQLGSFPPTAPGFVRELRDDSGIGRLWGFISRSRIVGAVQDSAILEAYGLKLLFVLHSDGMLRVWELSRGSRILSQAMSIPNSEGNSYDFCFLQDSFFLLSGTFSRLWIGKVAEDSSIIPLAILCRHTLETRAETLCIYYLNCTVGERVNFSLESSMQNIALEEGECVDVKLTSEKIWILKDNGLVSHNLFHTDTDVEDCCCYTLQDEFIAEQLFQSSDHSSEELLWITFSAFSSMKDSIIPFVSNIFLRRLLQPGVLYLSVLRSTLLDYNKHWTDSEFHSLTVDGLKKEICSLIEHEGFGGTPLSMFSHWKTFCARYLHHWCKNHSPCGLLVESSVGAVGLIRQNSVSLFRDLEGIELVVDGAPDVLVDVINFGMNVSDEDSECEILSELLRCIVSMSQQLGKSASAIFYESLVSRLISSEEIVPRLMKILEVGYSSSVSMLYMSDIGSDFAWEKELADHKNLRKFSITMLLSLNALSRKATSWGKVLNVIEKYLQFLVPRKIIEKSDASKPFEISASVLVQATIQISKVMFESAVDILLFLNYLLNVSGQIGILHEDKAKIQLELVPMVQETVSEWLIINFLGSTPSESPAIEDFTSQLSLLQIDNGTDKRSWSEKLGKCDFTLASIILLTSQAFSEVPAPPSSQCFPNPQDISNSVQAFISWIIWGRGGVEFSSFSRRSTEIALMLLRHGQYDAVEKLLTIVEANLLREKVFRSIQEDAGDWCRLHHILGCCLLAQAQCGFHGVVKERKVSEAIRCFYRASSGVGAYQALKELSPETGLPHIDFDGTATWKLDYYQWAMQIFEQYNISGGACQFALAALEQVDEALSQKVSSSEQDVLNESATAVKGRLWANVFKFTLDVNNLYDAFCAILSNPDEESKYICLRRFVIVLYERGAMKVLCDGQLPFTGLAEKIERELAWKAERSDILVKPNPYKLLYAFEMSRHNWRRAARYMYQYSGRLRTEVVLKDQQQMSLVLQERLSSLSAAINALLLVHPAYAWIDPPLEGKSQHNETYPSKKSKILLKTHSGDDVQPFRLQSCIDVQELENEFVLTSAEYLLSLENVKWTCSGVEKVPSDLVNLLVQSNLYDMAFTVVLKFWRGSGLKRELEKVFSEISLKCCPSKLGSSFNFNHSGVHGLLLTSSLEETHRSPDLTPPQQAKGGTQWETLELYLEKYKTSHAGLPVTVAETLLQTDPQIELPLWLVHMFKDGRRDRTWGMSGQESNASSLFRLYVKYGRYTEATNLLLEYIESFASVRPSELINRKRPSAAWFPYTTIERLWCQLEDLIKLGHKTDQYEKLKRLLHGALLKHLKQLKVDSEDAVSSAA</sequence>
<dbReference type="InterPro" id="IPR059141">
    <property type="entry name" value="Beta-prop_Nup120_160"/>
</dbReference>
<keyword evidence="2" id="KW-0813">Transport</keyword>
<feature type="domain" description="NUP160 C-terminal TPR" evidence="6">
    <location>
        <begin position="1249"/>
        <end position="1510"/>
    </location>
</feature>
<feature type="domain" description="NUP160 middle TPR" evidence="7">
    <location>
        <begin position="951"/>
        <end position="1199"/>
    </location>
</feature>
<dbReference type="Pfam" id="PF11715">
    <property type="entry name" value="Beta-prop_Nup120_160"/>
    <property type="match status" value="1"/>
</dbReference>
<reference evidence="8" key="1">
    <citation type="submission" date="2022-02" db="EMBL/GenBank/DDBJ databases">
        <authorList>
            <person name="Henning P.M."/>
            <person name="McCubbin A.G."/>
            <person name="Shore J.S."/>
        </authorList>
    </citation>
    <scope>NUCLEOTIDE SEQUENCE</scope>
    <source>
        <strain evidence="8">F60SS</strain>
        <tissue evidence="8">Leaves</tissue>
    </source>
</reference>